<proteinExistence type="predicted"/>
<protein>
    <submittedName>
        <fullName evidence="1">Uncharacterized protein</fullName>
    </submittedName>
</protein>
<organism evidence="1 2">
    <name type="scientific">Vaccinium darrowii</name>
    <dbReference type="NCBI Taxonomy" id="229202"/>
    <lineage>
        <taxon>Eukaryota</taxon>
        <taxon>Viridiplantae</taxon>
        <taxon>Streptophyta</taxon>
        <taxon>Embryophyta</taxon>
        <taxon>Tracheophyta</taxon>
        <taxon>Spermatophyta</taxon>
        <taxon>Magnoliopsida</taxon>
        <taxon>eudicotyledons</taxon>
        <taxon>Gunneridae</taxon>
        <taxon>Pentapetalae</taxon>
        <taxon>asterids</taxon>
        <taxon>Ericales</taxon>
        <taxon>Ericaceae</taxon>
        <taxon>Vaccinioideae</taxon>
        <taxon>Vaccinieae</taxon>
        <taxon>Vaccinium</taxon>
    </lineage>
</organism>
<gene>
    <name evidence="1" type="ORF">Vadar_009344</name>
</gene>
<reference evidence="1 2" key="1">
    <citation type="journal article" date="2021" name="Hortic Res">
        <title>High-quality reference genome and annotation aids understanding of berry development for evergreen blueberry (Vaccinium darrowii).</title>
        <authorList>
            <person name="Yu J."/>
            <person name="Hulse-Kemp A.M."/>
            <person name="Babiker E."/>
            <person name="Staton M."/>
        </authorList>
    </citation>
    <scope>NUCLEOTIDE SEQUENCE [LARGE SCALE GENOMIC DNA]</scope>
    <source>
        <strain evidence="2">cv. NJ 8807/NJ 8810</strain>
        <tissue evidence="1">Young leaf</tissue>
    </source>
</reference>
<dbReference type="Proteomes" id="UP000828048">
    <property type="component" value="Chromosome 7"/>
</dbReference>
<accession>A0ACB7Y6C0</accession>
<sequence length="196" mass="21269">MWKDNGSGQFFSTAENLGVLGKKGIRKDRSPTFLDTAQDPYRLECRCCFDQDGMPGAAALRDCKILESVVNKQAADGRFYAAVCAPPAVTLGSWGLLKGKKATCYPSFMEQLSSSTITVESRVQQDVSGKKATAFPPMCNKLSDQGEIENRVVVDSNLITSRGPGTSMEFALAIVEKFFGHEKALELAKTMLVVNA</sequence>
<evidence type="ECO:0000313" key="2">
    <source>
        <dbReference type="Proteomes" id="UP000828048"/>
    </source>
</evidence>
<keyword evidence="2" id="KW-1185">Reference proteome</keyword>
<comment type="caution">
    <text evidence="1">The sequence shown here is derived from an EMBL/GenBank/DDBJ whole genome shotgun (WGS) entry which is preliminary data.</text>
</comment>
<name>A0ACB7Y6C0_9ERIC</name>
<evidence type="ECO:0000313" key="1">
    <source>
        <dbReference type="EMBL" id="KAH7848861.1"/>
    </source>
</evidence>
<dbReference type="EMBL" id="CM037157">
    <property type="protein sequence ID" value="KAH7848861.1"/>
    <property type="molecule type" value="Genomic_DNA"/>
</dbReference>